<gene>
    <name evidence="1" type="ORF">ABH992_005747</name>
</gene>
<comment type="caution">
    <text evidence="1">The sequence shown here is derived from an EMBL/GenBank/DDBJ whole genome shotgun (WGS) entry which is preliminary data.</text>
</comment>
<organism evidence="1 2">
    <name type="scientific">Bradyrhizobium yuanmingense</name>
    <dbReference type="NCBI Taxonomy" id="108015"/>
    <lineage>
        <taxon>Bacteria</taxon>
        <taxon>Pseudomonadati</taxon>
        <taxon>Pseudomonadota</taxon>
        <taxon>Alphaproteobacteria</taxon>
        <taxon>Hyphomicrobiales</taxon>
        <taxon>Nitrobacteraceae</taxon>
        <taxon>Bradyrhizobium</taxon>
    </lineage>
</organism>
<accession>A0ABV4GR41</accession>
<evidence type="ECO:0000313" key="2">
    <source>
        <dbReference type="Proteomes" id="UP001565474"/>
    </source>
</evidence>
<protein>
    <submittedName>
        <fullName evidence="1">Uncharacterized protein</fullName>
    </submittedName>
</protein>
<dbReference type="Proteomes" id="UP001565474">
    <property type="component" value="Unassembled WGS sequence"/>
</dbReference>
<dbReference type="EMBL" id="JBGBZN010000002">
    <property type="protein sequence ID" value="MEY9473348.1"/>
    <property type="molecule type" value="Genomic_DNA"/>
</dbReference>
<reference evidence="1 2" key="1">
    <citation type="submission" date="2024-07" db="EMBL/GenBank/DDBJ databases">
        <title>Genomic Encyclopedia of Type Strains, Phase V (KMG-V): Genome sequencing to study the core and pangenomes of soil and plant-associated prokaryotes.</title>
        <authorList>
            <person name="Whitman W."/>
        </authorList>
    </citation>
    <scope>NUCLEOTIDE SEQUENCE [LARGE SCALE GENOMIC DNA]</scope>
    <source>
        <strain evidence="1 2">USDA 222</strain>
    </source>
</reference>
<name>A0ABV4GR41_9BRAD</name>
<dbReference type="RefSeq" id="WP_036008200.1">
    <property type="nucleotide sequence ID" value="NZ_JBGBYD010000002.1"/>
</dbReference>
<sequence length="78" mass="8736">MHQPKRLLVIDVAVENDIDELLDVTNDSVPSRQRTARIILCQMLRNSLAVKPDLLVDQTDCLFPPDQFGAVAQDLPLP</sequence>
<evidence type="ECO:0000313" key="1">
    <source>
        <dbReference type="EMBL" id="MEY9473348.1"/>
    </source>
</evidence>
<proteinExistence type="predicted"/>
<keyword evidence="2" id="KW-1185">Reference proteome</keyword>